<organism evidence="2 3">
    <name type="scientific">Anaerotignum lactatifermentans DSM 14214</name>
    <dbReference type="NCBI Taxonomy" id="1121323"/>
    <lineage>
        <taxon>Bacteria</taxon>
        <taxon>Bacillati</taxon>
        <taxon>Bacillota</taxon>
        <taxon>Clostridia</taxon>
        <taxon>Lachnospirales</taxon>
        <taxon>Anaerotignaceae</taxon>
        <taxon>Anaerotignum</taxon>
    </lineage>
</organism>
<dbReference type="Pfam" id="PF12685">
    <property type="entry name" value="SpoIIIAH"/>
    <property type="match status" value="1"/>
</dbReference>
<evidence type="ECO:0000313" key="3">
    <source>
        <dbReference type="Proteomes" id="UP000183975"/>
    </source>
</evidence>
<evidence type="ECO:0000313" key="2">
    <source>
        <dbReference type="EMBL" id="SHJ75527.1"/>
    </source>
</evidence>
<dbReference type="InterPro" id="IPR038503">
    <property type="entry name" value="SpoIIIAH_sf"/>
</dbReference>
<dbReference type="Gene3D" id="1.10.287.4300">
    <property type="entry name" value="Stage III sporulation protein AH-like"/>
    <property type="match status" value="1"/>
</dbReference>
<keyword evidence="1" id="KW-0732">Signal</keyword>
<feature type="chain" id="PRO_5038578619" evidence="1">
    <location>
        <begin position="22"/>
        <end position="214"/>
    </location>
</feature>
<name>A0A1M6LWC9_9FIRM</name>
<reference evidence="2 3" key="1">
    <citation type="submission" date="2016-11" db="EMBL/GenBank/DDBJ databases">
        <authorList>
            <person name="Jaros S."/>
            <person name="Januszkiewicz K."/>
            <person name="Wedrychowicz H."/>
        </authorList>
    </citation>
    <scope>NUCLEOTIDE SEQUENCE [LARGE SCALE GENOMIC DNA]</scope>
    <source>
        <strain evidence="2 3">DSM 14214</strain>
    </source>
</reference>
<evidence type="ECO:0000256" key="1">
    <source>
        <dbReference type="SAM" id="SignalP"/>
    </source>
</evidence>
<accession>A0A1M6LWC9</accession>
<dbReference type="AlphaFoldDB" id="A0A1M6LWC9"/>
<proteinExistence type="predicted"/>
<dbReference type="EMBL" id="FRAH01000005">
    <property type="protein sequence ID" value="SHJ75527.1"/>
    <property type="molecule type" value="Genomic_DNA"/>
</dbReference>
<dbReference type="OrthoDB" id="9789991at2"/>
<dbReference type="InterPro" id="IPR024232">
    <property type="entry name" value="SpoIIIAH"/>
</dbReference>
<protein>
    <submittedName>
        <fullName evidence="2">Stage III sporulation protein AH</fullName>
    </submittedName>
</protein>
<dbReference type="Proteomes" id="UP000183975">
    <property type="component" value="Unassembled WGS sequence"/>
</dbReference>
<gene>
    <name evidence="2" type="ORF">SAMN02745138_00450</name>
</gene>
<feature type="signal peptide" evidence="1">
    <location>
        <begin position="1"/>
        <end position="21"/>
    </location>
</feature>
<sequence length="214" mass="23464">MFTVKRNQVVVTALAVMIAAAGYLNFQETRSAEGTKTAMELTEEGDMAALMEDDYAALPDDMPTEEGALDPLTAEASTTTGDGAAVFASADTSDDASRYFAEAKLDREQSRAKQKEILTEMLNNSNVSESQKNVCSDSMLELQERIEKETAAEAMIEAKGFSQAYVRMDDDTVDVVVDKDTLTDAEVAQIQDIVKRKTGYTAEQIRISTWKQSK</sequence>
<keyword evidence="3" id="KW-1185">Reference proteome</keyword>
<dbReference type="RefSeq" id="WP_072848687.1">
    <property type="nucleotide sequence ID" value="NZ_FRAH01000005.1"/>
</dbReference>